<dbReference type="InterPro" id="IPR000477">
    <property type="entry name" value="RT_dom"/>
</dbReference>
<proteinExistence type="predicted"/>
<feature type="domain" description="Reverse transcriptase" evidence="1">
    <location>
        <begin position="1"/>
        <end position="124"/>
    </location>
</feature>
<dbReference type="EMBL" id="JABFTP020000021">
    <property type="protein sequence ID" value="KAL3269110.1"/>
    <property type="molecule type" value="Genomic_DNA"/>
</dbReference>
<evidence type="ECO:0000313" key="3">
    <source>
        <dbReference type="Proteomes" id="UP001516400"/>
    </source>
</evidence>
<dbReference type="AlphaFoldDB" id="A0ABD2MRT6"/>
<reference evidence="2 3" key="1">
    <citation type="journal article" date="2021" name="BMC Biol.">
        <title>Horizontally acquired antibacterial genes associated with adaptive radiation of ladybird beetles.</title>
        <authorList>
            <person name="Li H.S."/>
            <person name="Tang X.F."/>
            <person name="Huang Y.H."/>
            <person name="Xu Z.Y."/>
            <person name="Chen M.L."/>
            <person name="Du X.Y."/>
            <person name="Qiu B.Y."/>
            <person name="Chen P.T."/>
            <person name="Zhang W."/>
            <person name="Slipinski A."/>
            <person name="Escalona H.E."/>
            <person name="Waterhouse R.M."/>
            <person name="Zwick A."/>
            <person name="Pang H."/>
        </authorList>
    </citation>
    <scope>NUCLEOTIDE SEQUENCE [LARGE SCALE GENOMIC DNA]</scope>
    <source>
        <strain evidence="2">SYSU2018</strain>
    </source>
</reference>
<protein>
    <recommendedName>
        <fullName evidence="1">Reverse transcriptase domain-containing protein</fullName>
    </recommendedName>
</protein>
<dbReference type="Proteomes" id="UP001516400">
    <property type="component" value="Unassembled WGS sequence"/>
</dbReference>
<keyword evidence="3" id="KW-1185">Reference proteome</keyword>
<evidence type="ECO:0000313" key="2">
    <source>
        <dbReference type="EMBL" id="KAL3269110.1"/>
    </source>
</evidence>
<accession>A0ABD2MRT6</accession>
<dbReference type="PROSITE" id="PS50878">
    <property type="entry name" value="RT_POL"/>
    <property type="match status" value="1"/>
</dbReference>
<dbReference type="PANTHER" id="PTHR33332">
    <property type="entry name" value="REVERSE TRANSCRIPTASE DOMAIN-CONTAINING PROTEIN"/>
    <property type="match status" value="1"/>
</dbReference>
<gene>
    <name evidence="2" type="ORF">HHI36_008192</name>
</gene>
<name>A0ABD2MRT6_9CUCU</name>
<evidence type="ECO:0000259" key="1">
    <source>
        <dbReference type="PROSITE" id="PS50878"/>
    </source>
</evidence>
<sequence length="124" mass="14168">MRSYLKNRYQQLHFKDSCSQWKLVNSGVPQSSILGPLLFIFNVNDLPYIVKSDGLILYADDTIFLNIGANHTNKLKMTANKPQELLFQTKPQGNKYVKLLGIILEPDLGFGRQIEDLVATLKIW</sequence>
<comment type="caution">
    <text evidence="2">The sequence shown here is derived from an EMBL/GenBank/DDBJ whole genome shotgun (WGS) entry which is preliminary data.</text>
</comment>
<organism evidence="2 3">
    <name type="scientific">Cryptolaemus montrouzieri</name>
    <dbReference type="NCBI Taxonomy" id="559131"/>
    <lineage>
        <taxon>Eukaryota</taxon>
        <taxon>Metazoa</taxon>
        <taxon>Ecdysozoa</taxon>
        <taxon>Arthropoda</taxon>
        <taxon>Hexapoda</taxon>
        <taxon>Insecta</taxon>
        <taxon>Pterygota</taxon>
        <taxon>Neoptera</taxon>
        <taxon>Endopterygota</taxon>
        <taxon>Coleoptera</taxon>
        <taxon>Polyphaga</taxon>
        <taxon>Cucujiformia</taxon>
        <taxon>Coccinelloidea</taxon>
        <taxon>Coccinellidae</taxon>
        <taxon>Scymninae</taxon>
        <taxon>Scymnini</taxon>
        <taxon>Cryptolaemus</taxon>
    </lineage>
</organism>